<dbReference type="SMART" id="SM00717">
    <property type="entry name" value="SANT"/>
    <property type="match status" value="4"/>
</dbReference>
<dbReference type="PANTHER" id="PTHR46380:SF2">
    <property type="entry name" value="CYCLIN-D-BINDING MYB-LIKE TRANSCRIPTION FACTOR 1"/>
    <property type="match status" value="1"/>
</dbReference>
<evidence type="ECO:0000256" key="4">
    <source>
        <dbReference type="SAM" id="MobiDB-lite"/>
    </source>
</evidence>
<dbReference type="GO" id="GO:0005634">
    <property type="term" value="C:nucleus"/>
    <property type="evidence" value="ECO:0007669"/>
    <property type="project" value="UniProtKB-SubCell"/>
</dbReference>
<dbReference type="Proteomes" id="UP000827284">
    <property type="component" value="Unassembled WGS sequence"/>
</dbReference>
<comment type="caution">
    <text evidence="7">The sequence shown here is derived from an EMBL/GenBank/DDBJ whole genome shotgun (WGS) entry which is preliminary data.</text>
</comment>
<dbReference type="EMBL" id="BQFW01000015">
    <property type="protein sequence ID" value="GJJ79136.1"/>
    <property type="molecule type" value="Genomic_DNA"/>
</dbReference>
<evidence type="ECO:0000259" key="5">
    <source>
        <dbReference type="PROSITE" id="PS50090"/>
    </source>
</evidence>
<dbReference type="GO" id="GO:0003700">
    <property type="term" value="F:DNA-binding transcription factor activity"/>
    <property type="evidence" value="ECO:0007669"/>
    <property type="project" value="TreeGrafter"/>
</dbReference>
<dbReference type="InterPro" id="IPR017884">
    <property type="entry name" value="SANT_dom"/>
</dbReference>
<keyword evidence="2" id="KW-0238">DNA-binding</keyword>
<dbReference type="Gene3D" id="1.10.10.60">
    <property type="entry name" value="Homeodomain-like"/>
    <property type="match status" value="2"/>
</dbReference>
<dbReference type="Pfam" id="PF00249">
    <property type="entry name" value="Myb_DNA-binding"/>
    <property type="match status" value="1"/>
</dbReference>
<feature type="domain" description="Myb-like" evidence="5">
    <location>
        <begin position="291"/>
        <end position="341"/>
    </location>
</feature>
<comment type="subcellular location">
    <subcellularLocation>
        <location evidence="1">Nucleus</location>
    </subcellularLocation>
</comment>
<dbReference type="SUPFAM" id="SSF46689">
    <property type="entry name" value="Homeodomain-like"/>
    <property type="match status" value="1"/>
</dbReference>
<evidence type="ECO:0000256" key="1">
    <source>
        <dbReference type="ARBA" id="ARBA00004123"/>
    </source>
</evidence>
<protein>
    <submittedName>
        <fullName evidence="7">Uncharacterized protein</fullName>
    </submittedName>
</protein>
<dbReference type="CDD" id="cd00167">
    <property type="entry name" value="SANT"/>
    <property type="match status" value="2"/>
</dbReference>
<evidence type="ECO:0000256" key="2">
    <source>
        <dbReference type="ARBA" id="ARBA00023125"/>
    </source>
</evidence>
<evidence type="ECO:0000259" key="6">
    <source>
        <dbReference type="PROSITE" id="PS51293"/>
    </source>
</evidence>
<dbReference type="PANTHER" id="PTHR46380">
    <property type="entry name" value="CYCLIN-D-BINDING MYB-LIKE TRANSCRIPTION FACTOR 1"/>
    <property type="match status" value="1"/>
</dbReference>
<gene>
    <name evidence="7" type="ORF">EMPS_11495</name>
</gene>
<dbReference type="AlphaFoldDB" id="A0A9P3M200"/>
<feature type="domain" description="SANT" evidence="6">
    <location>
        <begin position="294"/>
        <end position="343"/>
    </location>
</feature>
<evidence type="ECO:0000256" key="3">
    <source>
        <dbReference type="ARBA" id="ARBA00023242"/>
    </source>
</evidence>
<dbReference type="OrthoDB" id="2143914at2759"/>
<dbReference type="InterPro" id="IPR009057">
    <property type="entry name" value="Homeodomain-like_sf"/>
</dbReference>
<proteinExistence type="predicted"/>
<reference evidence="7" key="1">
    <citation type="submission" date="2021-11" db="EMBL/GenBank/DDBJ databases">
        <authorList>
            <person name="Herlambang A."/>
            <person name="Guo Y."/>
            <person name="Takashima Y."/>
            <person name="Nishizawa T."/>
        </authorList>
    </citation>
    <scope>NUCLEOTIDE SEQUENCE</scope>
    <source>
        <strain evidence="7">E1425</strain>
    </source>
</reference>
<dbReference type="PROSITE" id="PS51293">
    <property type="entry name" value="SANT"/>
    <property type="match status" value="1"/>
</dbReference>
<keyword evidence="8" id="KW-1185">Reference proteome</keyword>
<dbReference type="InterPro" id="IPR051651">
    <property type="entry name" value="DMTF1_DNA-bind_reg"/>
</dbReference>
<sequence>MIGDSKKALWTNEETQRLIQLFADGQSCSRDQLQTEFPDRTLPALKTKVLRLKLSTRGRAWTRDEIDRLLALEASGVEPIDMVKSFEHRTHLSILHRLGLLRHRRSVRKLTPAILEKKESVNTDGTRSKPQYWTAEEDEILRKLVQRAKKADPEHWKVELGRLMSNSDNRQGLHPSRSVKTAIQRLNSLRHRGLPACARWTAEEDELLRAAVAAQIGPNFYPGIDLAADTSSSKDNDEGSQETPGKKAGRSKKRYLAPHSMELGGIDWSSVSERMGGRDKYNCRRRFMNMMTNRHVGSWTKEELESMKSLLLKYGDDWDRISQALGTRTPWQIYMKFRNEYLE</sequence>
<keyword evidence="3" id="KW-0539">Nucleus</keyword>
<reference evidence="7" key="2">
    <citation type="journal article" date="2022" name="Microbiol. Resour. Announc.">
        <title>Whole-Genome Sequence of Entomortierella parvispora E1425, a Mucoromycotan Fungus Associated with Burkholderiaceae-Related Endosymbiotic Bacteria.</title>
        <authorList>
            <person name="Herlambang A."/>
            <person name="Guo Y."/>
            <person name="Takashima Y."/>
            <person name="Narisawa K."/>
            <person name="Ohta H."/>
            <person name="Nishizawa T."/>
        </authorList>
    </citation>
    <scope>NUCLEOTIDE SEQUENCE</scope>
    <source>
        <strain evidence="7">E1425</strain>
    </source>
</reference>
<organism evidence="7 8">
    <name type="scientific">Entomortierella parvispora</name>
    <dbReference type="NCBI Taxonomy" id="205924"/>
    <lineage>
        <taxon>Eukaryota</taxon>
        <taxon>Fungi</taxon>
        <taxon>Fungi incertae sedis</taxon>
        <taxon>Mucoromycota</taxon>
        <taxon>Mortierellomycotina</taxon>
        <taxon>Mortierellomycetes</taxon>
        <taxon>Mortierellales</taxon>
        <taxon>Mortierellaceae</taxon>
        <taxon>Entomortierella</taxon>
    </lineage>
</organism>
<evidence type="ECO:0000313" key="8">
    <source>
        <dbReference type="Proteomes" id="UP000827284"/>
    </source>
</evidence>
<name>A0A9P3M200_9FUNG</name>
<dbReference type="PROSITE" id="PS50090">
    <property type="entry name" value="MYB_LIKE"/>
    <property type="match status" value="1"/>
</dbReference>
<dbReference type="GO" id="GO:0000976">
    <property type="term" value="F:transcription cis-regulatory region binding"/>
    <property type="evidence" value="ECO:0007669"/>
    <property type="project" value="TreeGrafter"/>
</dbReference>
<accession>A0A9P3M200</accession>
<evidence type="ECO:0000313" key="7">
    <source>
        <dbReference type="EMBL" id="GJJ79136.1"/>
    </source>
</evidence>
<feature type="region of interest" description="Disordered" evidence="4">
    <location>
        <begin position="227"/>
        <end position="254"/>
    </location>
</feature>
<dbReference type="InterPro" id="IPR001005">
    <property type="entry name" value="SANT/Myb"/>
</dbReference>